<protein>
    <submittedName>
        <fullName evidence="3">C4-dicarboxylate ABC transporter substrate-binding protein</fullName>
    </submittedName>
</protein>
<feature type="signal peptide" evidence="2">
    <location>
        <begin position="1"/>
        <end position="27"/>
    </location>
</feature>
<keyword evidence="4" id="KW-1185">Reference proteome</keyword>
<organism evidence="3 4">
    <name type="scientific">Marinomonas piezotolerans</name>
    <dbReference type="NCBI Taxonomy" id="2213058"/>
    <lineage>
        <taxon>Bacteria</taxon>
        <taxon>Pseudomonadati</taxon>
        <taxon>Pseudomonadota</taxon>
        <taxon>Gammaproteobacteria</taxon>
        <taxon>Oceanospirillales</taxon>
        <taxon>Oceanospirillaceae</taxon>
        <taxon>Marinomonas</taxon>
    </lineage>
</organism>
<evidence type="ECO:0000256" key="2">
    <source>
        <dbReference type="SAM" id="SignalP"/>
    </source>
</evidence>
<dbReference type="EMBL" id="QKRA01000002">
    <property type="protein sequence ID" value="RDL45204.1"/>
    <property type="molecule type" value="Genomic_DNA"/>
</dbReference>
<evidence type="ECO:0000313" key="3">
    <source>
        <dbReference type="EMBL" id="RDL45204.1"/>
    </source>
</evidence>
<dbReference type="Gene3D" id="3.40.190.170">
    <property type="entry name" value="Bacterial extracellular solute-binding protein, family 7"/>
    <property type="match status" value="1"/>
</dbReference>
<dbReference type="CDD" id="cd13602">
    <property type="entry name" value="PBP2_TRAP_BpDctp6_7"/>
    <property type="match status" value="1"/>
</dbReference>
<evidence type="ECO:0000256" key="1">
    <source>
        <dbReference type="ARBA" id="ARBA00022729"/>
    </source>
</evidence>
<dbReference type="InterPro" id="IPR038404">
    <property type="entry name" value="TRAP_DctP_sf"/>
</dbReference>
<name>A0A370UBQ4_9GAMM</name>
<evidence type="ECO:0000313" key="4">
    <source>
        <dbReference type="Proteomes" id="UP000254326"/>
    </source>
</evidence>
<dbReference type="PANTHER" id="PTHR33376">
    <property type="match status" value="1"/>
</dbReference>
<dbReference type="NCBIfam" id="NF037995">
    <property type="entry name" value="TRAP_S1"/>
    <property type="match status" value="1"/>
</dbReference>
<dbReference type="InterPro" id="IPR018389">
    <property type="entry name" value="DctP_fam"/>
</dbReference>
<feature type="chain" id="PRO_5016770427" evidence="2">
    <location>
        <begin position="28"/>
        <end position="328"/>
    </location>
</feature>
<dbReference type="Proteomes" id="UP000254326">
    <property type="component" value="Unassembled WGS sequence"/>
</dbReference>
<dbReference type="PANTHER" id="PTHR33376:SF4">
    <property type="entry name" value="SIALIC ACID-BINDING PERIPLASMIC PROTEIN SIAP"/>
    <property type="match status" value="1"/>
</dbReference>
<proteinExistence type="predicted"/>
<accession>A0A370UBQ4</accession>
<sequence>MHKKTILNSTKAVLGGITLALSSVSFAADTWDMPLAYSASNYHSVIAKEFAEQVTGAQDEIEVITHPSGSLFKGGEIYSSVRRGLAPIGERLISALSNEDPIYSIDAVPFLATDFDSSWRLYQASKPAMEEVLKKHRLKLLYSIPWPPQGLYASKEINSVADMKGLTFRAYNPATSKIAEMMGAIPTKVEAAEVSQAFATGVAESMLSSGSTGYDQKLWEHVDYWYDVKAWLPKNMVFVNVRAWNQLSPETQDVILKASADAEKKGWAKARELADWYKKELAANGMTVQEASPKLKSDLQAIGVTMTNDWLKEAGEKGQSVIEAYKAM</sequence>
<keyword evidence="1 2" id="KW-0732">Signal</keyword>
<dbReference type="RefSeq" id="WP_115467238.1">
    <property type="nucleotide sequence ID" value="NZ_QKRA01000002.1"/>
</dbReference>
<dbReference type="Pfam" id="PF03480">
    <property type="entry name" value="DctP"/>
    <property type="match status" value="1"/>
</dbReference>
<dbReference type="OrthoDB" id="9783941at2"/>
<dbReference type="GO" id="GO:0055085">
    <property type="term" value="P:transmembrane transport"/>
    <property type="evidence" value="ECO:0007669"/>
    <property type="project" value="InterPro"/>
</dbReference>
<reference evidence="3 4" key="1">
    <citation type="submission" date="2018-06" db="EMBL/GenBank/DDBJ databases">
        <title>Marinomonas sp. YLB-05 draft genome sequence.</title>
        <authorList>
            <person name="Yu L."/>
            <person name="Tang X."/>
        </authorList>
    </citation>
    <scope>NUCLEOTIDE SEQUENCE [LARGE SCALE GENOMIC DNA]</scope>
    <source>
        <strain evidence="3 4">YLB-05</strain>
    </source>
</reference>
<dbReference type="AlphaFoldDB" id="A0A370UBQ4"/>
<gene>
    <name evidence="3" type="ORF">DN730_06235</name>
</gene>
<comment type="caution">
    <text evidence="3">The sequence shown here is derived from an EMBL/GenBank/DDBJ whole genome shotgun (WGS) entry which is preliminary data.</text>
</comment>